<proteinExistence type="predicted"/>
<dbReference type="EMBL" id="BAOS01000018">
    <property type="protein sequence ID" value="GAX61187.1"/>
    <property type="molecule type" value="Genomic_DNA"/>
</dbReference>
<evidence type="ECO:0000313" key="2">
    <source>
        <dbReference type="Proteomes" id="UP000218542"/>
    </source>
</evidence>
<sequence>MSVLEKVRQLEKYIAVDSATVDPVISMAIDKLLAREVARMLEVKARLGDQLKEFEKKYSLNTSDFYTRYKKGAMGDDMDFIEWASTVEMMENAEKRLALLNKESYS</sequence>
<dbReference type="AlphaFoldDB" id="A0A286TZ75"/>
<gene>
    <name evidence="1" type="ORF">SCALIN_C18_0006</name>
</gene>
<keyword evidence="2" id="KW-1185">Reference proteome</keyword>
<protein>
    <submittedName>
        <fullName evidence="1">Uncharacterized protein</fullName>
    </submittedName>
</protein>
<dbReference type="RefSeq" id="WP_096894581.1">
    <property type="nucleotide sequence ID" value="NZ_BAOS01000018.1"/>
</dbReference>
<name>A0A286TZ75_9BACT</name>
<dbReference type="Proteomes" id="UP000218542">
    <property type="component" value="Unassembled WGS sequence"/>
</dbReference>
<dbReference type="OrthoDB" id="161134at2"/>
<reference evidence="2" key="1">
    <citation type="journal article" date="2017" name="Environ. Microbiol. Rep.">
        <title>Genetic Diversity of Marine Anaerobic Ammonium-Oxidizing Bacteria as Revealed by Genomic and Proteomic Analyses of 'Candidatus Scalindua japonica'.</title>
        <authorList>
            <person name="Oshiki M."/>
            <person name="Mizuto K."/>
            <person name="Kimura Z."/>
            <person name="Kindaichi T."/>
            <person name="Satoh H."/>
            <person name="Okabe S."/>
        </authorList>
    </citation>
    <scope>NUCLEOTIDE SEQUENCE [LARGE SCALE GENOMIC DNA]</scope>
    <source>
        <strain evidence="2">husup-a2</strain>
    </source>
</reference>
<accession>A0A286TZ75</accession>
<organism evidence="1 2">
    <name type="scientific">Candidatus Scalindua japonica</name>
    <dbReference type="NCBI Taxonomy" id="1284222"/>
    <lineage>
        <taxon>Bacteria</taxon>
        <taxon>Pseudomonadati</taxon>
        <taxon>Planctomycetota</taxon>
        <taxon>Candidatus Brocadiia</taxon>
        <taxon>Candidatus Brocadiales</taxon>
        <taxon>Candidatus Scalinduaceae</taxon>
        <taxon>Candidatus Scalindua</taxon>
    </lineage>
</organism>
<evidence type="ECO:0000313" key="1">
    <source>
        <dbReference type="EMBL" id="GAX61187.1"/>
    </source>
</evidence>
<comment type="caution">
    <text evidence="1">The sequence shown here is derived from an EMBL/GenBank/DDBJ whole genome shotgun (WGS) entry which is preliminary data.</text>
</comment>